<name>A0A6M3T860_9CAUD</name>
<accession>A0A6M3T860</accession>
<dbReference type="InterPro" id="IPR011604">
    <property type="entry name" value="PDDEXK-like_dom_sf"/>
</dbReference>
<evidence type="ECO:0000313" key="2">
    <source>
        <dbReference type="Proteomes" id="UP000502416"/>
    </source>
</evidence>
<organism evidence="1 2">
    <name type="scientific">Sphingomonas phage Lucius</name>
    <dbReference type="NCBI Taxonomy" id="2686313"/>
    <lineage>
        <taxon>Viruses</taxon>
        <taxon>Duplodnaviria</taxon>
        <taxon>Heunggongvirae</taxon>
        <taxon>Uroviricota</taxon>
        <taxon>Caudoviricetes</taxon>
        <taxon>Johnpaulvirinae</taxon>
        <taxon>Kharnvirus</taxon>
        <taxon>Kharnvirus lucius</taxon>
    </lineage>
</organism>
<dbReference type="EMBL" id="MN734438">
    <property type="protein sequence ID" value="QJD54468.1"/>
    <property type="molecule type" value="Genomic_DNA"/>
</dbReference>
<keyword evidence="1" id="KW-0378">Hydrolase</keyword>
<sequence length="285" mass="32402">MSLDDPKFRNDVLAQLNADADEASQVLSDQDFRNHLGASTIGKPCRRKAWLSFRWAYKEKFEGRMVRLFNRGHLEEGRFVRLLRLMGFDVREVNPDTGKQFRVSAHNDHFGGSADAMMLAPAKYCITAPVLGEFKTHNDNQFKKLKSKGVAISHPEHVAQTSCYGDGLSVEWTLYMGVNKNDDALHFEWLKTDRHLSQMMLNKAGEVIYSQEPLPMISTHPSFDECKKCAAAGICHYKRPPLKNCRTCRHAFPANEGKWYCSHHNGIIPDEVIPQTCGDAYTRII</sequence>
<keyword evidence="2" id="KW-1185">Reference proteome</keyword>
<keyword evidence="1" id="KW-0269">Exonuclease</keyword>
<dbReference type="RefSeq" id="YP_010738289.1">
    <property type="nucleotide sequence ID" value="NC_073025.1"/>
</dbReference>
<dbReference type="Proteomes" id="UP000502416">
    <property type="component" value="Segment"/>
</dbReference>
<protein>
    <submittedName>
        <fullName evidence="1">Exonuclease</fullName>
    </submittedName>
</protein>
<evidence type="ECO:0000313" key="1">
    <source>
        <dbReference type="EMBL" id="QJD54468.1"/>
    </source>
</evidence>
<dbReference type="GeneID" id="79585656"/>
<reference evidence="1 2" key="1">
    <citation type="submission" date="2019-11" db="EMBL/GenBank/DDBJ databases">
        <authorList>
            <person name="Hylling O."/>
            <person name="Hansen L.H."/>
            <person name="Johansen A."/>
        </authorList>
    </citation>
    <scope>NUCLEOTIDE SEQUENCE [LARGE SCALE GENOMIC DNA]</scope>
</reference>
<dbReference type="GO" id="GO:0004527">
    <property type="term" value="F:exonuclease activity"/>
    <property type="evidence" value="ECO:0007669"/>
    <property type="project" value="UniProtKB-KW"/>
</dbReference>
<proteinExistence type="predicted"/>
<dbReference type="Gene3D" id="3.90.320.10">
    <property type="match status" value="1"/>
</dbReference>
<keyword evidence="1" id="KW-0540">Nuclease</keyword>
<dbReference type="KEGG" id="vg:79585656"/>